<dbReference type="AlphaFoldDB" id="A0A9E2W6R3"/>
<evidence type="ECO:0000313" key="2">
    <source>
        <dbReference type="EMBL" id="MBV4360334.1"/>
    </source>
</evidence>
<keyword evidence="1" id="KW-0472">Membrane</keyword>
<organism evidence="2 3">
    <name type="scientific">Pinibacter aurantiacus</name>
    <dbReference type="NCBI Taxonomy" id="2851599"/>
    <lineage>
        <taxon>Bacteria</taxon>
        <taxon>Pseudomonadati</taxon>
        <taxon>Bacteroidota</taxon>
        <taxon>Chitinophagia</taxon>
        <taxon>Chitinophagales</taxon>
        <taxon>Chitinophagaceae</taxon>
        <taxon>Pinibacter</taxon>
    </lineage>
</organism>
<dbReference type="EMBL" id="JAHSPG010000018">
    <property type="protein sequence ID" value="MBV4360334.1"/>
    <property type="molecule type" value="Genomic_DNA"/>
</dbReference>
<feature type="transmembrane region" description="Helical" evidence="1">
    <location>
        <begin position="5"/>
        <end position="24"/>
    </location>
</feature>
<accession>A0A9E2W6R3</accession>
<name>A0A9E2W6R3_9BACT</name>
<protein>
    <recommendedName>
        <fullName evidence="4">DUF748 domain-containing protein</fullName>
    </recommendedName>
</protein>
<proteinExistence type="predicted"/>
<sequence>MRKNILLYILIGILILGLGTYLFLKSYFKSSNVERRLSQRIEKTVHEATGGLYKIHISKTDVDIDNLSITLHDIHFTIDSSILKTLRAADIPANTVDILLKKLEIKNVDAYKLLTEKGVDLRKILLDDATIKMYHFDSVKKKTETDTTIKITTLYDKINKDISSIRIDTLSLHNASFAYYGTNQHYKETDVNRISADLFNVLIDSTTRGNTDRFLYSNDARIYVDSFSMPLSKDMYKLSLAKLYVQIKGNTITTINDLKLQPLYNEDGFAKHLGHQIDRFDIRAPEFVMGNFDYSEFLNNRSILADKILLSGAHIEVYQDRTAPSNSKSKVGGYPHQLLSKLDLPVRVPYIKVQNATVAYKEKSADTKKVGVISFTKVNGDINNLSNIEGSGVMNIAITAKFMGEAPLDAHFVFPNNPANGEFKVSGKFGAFDGKILNQVTIPLGEVKINSANIKQLSFNMTANNLHSNGKISFYYDDVDIEMLKRDTSSPTGFKKRGFITFLANKILLKKKNKANDNRPDVVNVQYERDITKSMFNLIWKTIFYGIKEQVGAGGMGKDKERAKVK</sequence>
<keyword evidence="3" id="KW-1185">Reference proteome</keyword>
<keyword evidence="1" id="KW-0812">Transmembrane</keyword>
<evidence type="ECO:0000256" key="1">
    <source>
        <dbReference type="SAM" id="Phobius"/>
    </source>
</evidence>
<evidence type="ECO:0000313" key="3">
    <source>
        <dbReference type="Proteomes" id="UP000812270"/>
    </source>
</evidence>
<keyword evidence="1" id="KW-1133">Transmembrane helix</keyword>
<evidence type="ECO:0008006" key="4">
    <source>
        <dbReference type="Google" id="ProtNLM"/>
    </source>
</evidence>
<gene>
    <name evidence="2" type="ORF">KTO63_24425</name>
</gene>
<dbReference type="RefSeq" id="WP_217794612.1">
    <property type="nucleotide sequence ID" value="NZ_JAHSPG010000018.1"/>
</dbReference>
<dbReference type="Proteomes" id="UP000812270">
    <property type="component" value="Unassembled WGS sequence"/>
</dbReference>
<reference evidence="2" key="1">
    <citation type="submission" date="2021-06" db="EMBL/GenBank/DDBJ databases">
        <authorList>
            <person name="Huq M.A."/>
        </authorList>
    </citation>
    <scope>NUCLEOTIDE SEQUENCE</scope>
    <source>
        <strain evidence="2">MAH-26</strain>
    </source>
</reference>
<comment type="caution">
    <text evidence="2">The sequence shown here is derived from an EMBL/GenBank/DDBJ whole genome shotgun (WGS) entry which is preliminary data.</text>
</comment>